<evidence type="ECO:0000256" key="10">
    <source>
        <dbReference type="SAM" id="MobiDB-lite"/>
    </source>
</evidence>
<dbReference type="Pfam" id="PF00071">
    <property type="entry name" value="Ras"/>
    <property type="match status" value="1"/>
</dbReference>
<keyword evidence="5" id="KW-0547">Nucleotide-binding</keyword>
<feature type="compositionally biased region" description="Polar residues" evidence="10">
    <location>
        <begin position="345"/>
        <end position="363"/>
    </location>
</feature>
<dbReference type="Proteomes" id="UP001239445">
    <property type="component" value="Unassembled WGS sequence"/>
</dbReference>
<keyword evidence="3" id="KW-1003">Cell membrane</keyword>
<evidence type="ECO:0000313" key="11">
    <source>
        <dbReference type="EMBL" id="KAK1752344.1"/>
    </source>
</evidence>
<dbReference type="InterPro" id="IPR027417">
    <property type="entry name" value="P-loop_NTPase"/>
</dbReference>
<keyword evidence="9" id="KW-0175">Coiled coil</keyword>
<dbReference type="FunFam" id="3.40.50.300:FF:000654">
    <property type="entry name" value="Small g-protein ras2"/>
    <property type="match status" value="1"/>
</dbReference>
<feature type="region of interest" description="Disordered" evidence="10">
    <location>
        <begin position="339"/>
        <end position="363"/>
    </location>
</feature>
<evidence type="ECO:0000256" key="1">
    <source>
        <dbReference type="ARBA" id="ARBA00004342"/>
    </source>
</evidence>
<dbReference type="PROSITE" id="PS51420">
    <property type="entry name" value="RHO"/>
    <property type="match status" value="1"/>
</dbReference>
<dbReference type="SUPFAM" id="SSF52540">
    <property type="entry name" value="P-loop containing nucleoside triphosphate hydrolases"/>
    <property type="match status" value="1"/>
</dbReference>
<comment type="caution">
    <text evidence="11">The sequence shown here is derived from an EMBL/GenBank/DDBJ whole genome shotgun (WGS) entry which is preliminary data.</text>
</comment>
<evidence type="ECO:0000313" key="12">
    <source>
        <dbReference type="Proteomes" id="UP001239445"/>
    </source>
</evidence>
<evidence type="ECO:0000256" key="5">
    <source>
        <dbReference type="ARBA" id="ARBA00022741"/>
    </source>
</evidence>
<dbReference type="SMART" id="SM00176">
    <property type="entry name" value="RAN"/>
    <property type="match status" value="1"/>
</dbReference>
<organism evidence="11 12">
    <name type="scientific">Echria macrotheca</name>
    <dbReference type="NCBI Taxonomy" id="438768"/>
    <lineage>
        <taxon>Eukaryota</taxon>
        <taxon>Fungi</taxon>
        <taxon>Dikarya</taxon>
        <taxon>Ascomycota</taxon>
        <taxon>Pezizomycotina</taxon>
        <taxon>Sordariomycetes</taxon>
        <taxon>Sordariomycetidae</taxon>
        <taxon>Sordariales</taxon>
        <taxon>Schizotheciaceae</taxon>
        <taxon>Echria</taxon>
    </lineage>
</organism>
<keyword evidence="8" id="KW-0636">Prenylation</keyword>
<comment type="similarity">
    <text evidence="2">Belongs to the small GTPase superfamily. Ras family.</text>
</comment>
<dbReference type="AlphaFoldDB" id="A0AAJ0B7U0"/>
<dbReference type="GO" id="GO:0005886">
    <property type="term" value="C:plasma membrane"/>
    <property type="evidence" value="ECO:0007669"/>
    <property type="project" value="UniProtKB-SubCell"/>
</dbReference>
<accession>A0AAJ0B7U0</accession>
<dbReference type="GO" id="GO:0007165">
    <property type="term" value="P:signal transduction"/>
    <property type="evidence" value="ECO:0007669"/>
    <property type="project" value="InterPro"/>
</dbReference>
<evidence type="ECO:0000256" key="2">
    <source>
        <dbReference type="ARBA" id="ARBA00008344"/>
    </source>
</evidence>
<dbReference type="InterPro" id="IPR020849">
    <property type="entry name" value="Small_GTPase_Ras-type"/>
</dbReference>
<evidence type="ECO:0000256" key="6">
    <source>
        <dbReference type="ARBA" id="ARBA00023134"/>
    </source>
</evidence>
<comment type="subcellular location">
    <subcellularLocation>
        <location evidence="1">Cell membrane</location>
        <topology evidence="1">Lipid-anchor</topology>
        <orientation evidence="1">Cytoplasmic side</orientation>
    </subcellularLocation>
</comment>
<dbReference type="PANTHER" id="PTHR24070">
    <property type="entry name" value="RAS, DI-RAS, AND RHEB FAMILY MEMBERS OF SMALL GTPASE SUPERFAMILY"/>
    <property type="match status" value="1"/>
</dbReference>
<protein>
    <submittedName>
        <fullName evidence="11">Ras-2 protein</fullName>
    </submittedName>
</protein>
<evidence type="ECO:0000256" key="3">
    <source>
        <dbReference type="ARBA" id="ARBA00022475"/>
    </source>
</evidence>
<sequence length="576" mass="64124">MADPLSIAASVVGLVSVAGKISTVITSFVLGVADVPESARAALAAVDAMRLTLASVRQLMTKLSEMPRQRKEMIHVTHLVVIFREAILSFSELEGIICPASASVGETTGAWDAVKWLLQEKRITAAVQRLESHRTSLSAVLNILQCQSQIEAQESLSSLQKTVQELVDRNENLLRRLEQYHCSYAENASVRFFDDGESVLPRQEPPAEIPGSSSNERAIGSSEDSGSPRDAMSPRDFEITLEQTRVYARVQSNDCDISFTSSEVRTTAWSMLSGLSLNDISIISVLALPISLDEVESFGSQVTFVRIISGAQEPKSSNSQDLQLPSSSAVHQVSLPPIAEERSEQQTQVETTPSRLPVSTSPIQSQLRVHKDPHVVKAGKMEHYKLVVLGDGGSGKTDLTIQLCLNHFVSSYDPTIEDSYRKQAVIDGDPCMLEILDTAGQEEYTALRDQWIRDGEGFLIVYSVTSRSSFSRCMRFYRQVQRIKETASYTGQAIPIMLVGNNSDRVTERDVLTQEGHAMAREMGVPFVETSARHCVNVEKAFYDVVRIIRGQRWWEEQRLRRRPLPPRTKRWRTLI</sequence>
<evidence type="ECO:0000256" key="8">
    <source>
        <dbReference type="ARBA" id="ARBA00023289"/>
    </source>
</evidence>
<keyword evidence="6" id="KW-0342">GTP-binding</keyword>
<keyword evidence="3" id="KW-0472">Membrane</keyword>
<feature type="region of interest" description="Disordered" evidence="10">
    <location>
        <begin position="200"/>
        <end position="234"/>
    </location>
</feature>
<dbReference type="InterPro" id="IPR005225">
    <property type="entry name" value="Small_GTP-bd"/>
</dbReference>
<dbReference type="EMBL" id="MU839840">
    <property type="protein sequence ID" value="KAK1752344.1"/>
    <property type="molecule type" value="Genomic_DNA"/>
</dbReference>
<dbReference type="SMART" id="SM00173">
    <property type="entry name" value="RAS"/>
    <property type="match status" value="1"/>
</dbReference>
<keyword evidence="12" id="KW-1185">Reference proteome</keyword>
<name>A0AAJ0B7U0_9PEZI</name>
<keyword evidence="4" id="KW-0488">Methylation</keyword>
<dbReference type="GO" id="GO:0003924">
    <property type="term" value="F:GTPase activity"/>
    <property type="evidence" value="ECO:0007669"/>
    <property type="project" value="InterPro"/>
</dbReference>
<evidence type="ECO:0000256" key="4">
    <source>
        <dbReference type="ARBA" id="ARBA00022481"/>
    </source>
</evidence>
<proteinExistence type="inferred from homology"/>
<gene>
    <name evidence="11" type="ORF">QBC47DRAFT_70011</name>
</gene>
<reference evidence="11" key="1">
    <citation type="submission" date="2023-06" db="EMBL/GenBank/DDBJ databases">
        <title>Genome-scale phylogeny and comparative genomics of the fungal order Sordariales.</title>
        <authorList>
            <consortium name="Lawrence Berkeley National Laboratory"/>
            <person name="Hensen N."/>
            <person name="Bonometti L."/>
            <person name="Westerberg I."/>
            <person name="Brannstrom I.O."/>
            <person name="Guillou S."/>
            <person name="Cros-Aarteil S."/>
            <person name="Calhoun S."/>
            <person name="Haridas S."/>
            <person name="Kuo A."/>
            <person name="Mondo S."/>
            <person name="Pangilinan J."/>
            <person name="Riley R."/>
            <person name="Labutti K."/>
            <person name="Andreopoulos B."/>
            <person name="Lipzen A."/>
            <person name="Chen C."/>
            <person name="Yanf M."/>
            <person name="Daum C."/>
            <person name="Ng V."/>
            <person name="Clum A."/>
            <person name="Steindorff A."/>
            <person name="Ohm R."/>
            <person name="Martin F."/>
            <person name="Silar P."/>
            <person name="Natvig D."/>
            <person name="Lalanne C."/>
            <person name="Gautier V."/>
            <person name="Ament-Velasquez S.L."/>
            <person name="Kruys A."/>
            <person name="Hutchinson M.I."/>
            <person name="Powell A.J."/>
            <person name="Barry K."/>
            <person name="Miller A.N."/>
            <person name="Grigoriev I.V."/>
            <person name="Debuchy R."/>
            <person name="Gladieux P."/>
            <person name="Thoren M.H."/>
            <person name="Johannesson H."/>
        </authorList>
    </citation>
    <scope>NUCLEOTIDE SEQUENCE</scope>
    <source>
        <strain evidence="11">PSN4</strain>
    </source>
</reference>
<evidence type="ECO:0000256" key="9">
    <source>
        <dbReference type="SAM" id="Coils"/>
    </source>
</evidence>
<dbReference type="Gene3D" id="3.40.50.300">
    <property type="entry name" value="P-loop containing nucleotide triphosphate hydrolases"/>
    <property type="match status" value="1"/>
</dbReference>
<evidence type="ECO:0000256" key="7">
    <source>
        <dbReference type="ARBA" id="ARBA00023288"/>
    </source>
</evidence>
<dbReference type="PRINTS" id="PR00449">
    <property type="entry name" value="RASTRNSFRMNG"/>
</dbReference>
<dbReference type="NCBIfam" id="TIGR00231">
    <property type="entry name" value="small_GTP"/>
    <property type="match status" value="1"/>
</dbReference>
<dbReference type="GO" id="GO:0005525">
    <property type="term" value="F:GTP binding"/>
    <property type="evidence" value="ECO:0007669"/>
    <property type="project" value="UniProtKB-KW"/>
</dbReference>
<dbReference type="PROSITE" id="PS51421">
    <property type="entry name" value="RAS"/>
    <property type="match status" value="1"/>
</dbReference>
<dbReference type="PROSITE" id="PS51419">
    <property type="entry name" value="RAB"/>
    <property type="match status" value="1"/>
</dbReference>
<feature type="coiled-coil region" evidence="9">
    <location>
        <begin position="156"/>
        <end position="183"/>
    </location>
</feature>
<dbReference type="SMART" id="SM00174">
    <property type="entry name" value="RHO"/>
    <property type="match status" value="1"/>
</dbReference>
<dbReference type="SMART" id="SM00175">
    <property type="entry name" value="RAB"/>
    <property type="match status" value="1"/>
</dbReference>
<dbReference type="InterPro" id="IPR001806">
    <property type="entry name" value="Small_GTPase"/>
</dbReference>
<keyword evidence="7" id="KW-0449">Lipoprotein</keyword>